<dbReference type="PROSITE" id="PS51155">
    <property type="entry name" value="CHIT_BIND_RR_2"/>
    <property type="match status" value="1"/>
</dbReference>
<feature type="signal peptide" evidence="4">
    <location>
        <begin position="1"/>
        <end position="15"/>
    </location>
</feature>
<evidence type="ECO:0000256" key="2">
    <source>
        <dbReference type="PROSITE-ProRule" id="PRU00497"/>
    </source>
</evidence>
<reference evidence="6" key="3">
    <citation type="submission" date="2024-01" db="EMBL/GenBank/DDBJ databases">
        <authorList>
            <person name="He J."/>
            <person name="Wang M."/>
            <person name="Zheng J."/>
            <person name="Liu Z."/>
        </authorList>
    </citation>
    <scope>NUCLEOTIDE SEQUENCE</scope>
    <source>
        <strain evidence="6">ZL_2023a</strain>
        <tissue evidence="6">Muscle</tissue>
    </source>
</reference>
<dbReference type="InterPro" id="IPR031311">
    <property type="entry name" value="CHIT_BIND_RR_consensus"/>
</dbReference>
<evidence type="ECO:0000313" key="6">
    <source>
        <dbReference type="EMBL" id="KAK8740172.1"/>
    </source>
</evidence>
<dbReference type="GO" id="GO:0062129">
    <property type="term" value="C:chitin-based extracellular matrix"/>
    <property type="evidence" value="ECO:0007669"/>
    <property type="project" value="TreeGrafter"/>
</dbReference>
<dbReference type="PROSITE" id="PS00233">
    <property type="entry name" value="CHIT_BIND_RR_1"/>
    <property type="match status" value="1"/>
</dbReference>
<feature type="region of interest" description="Disordered" evidence="3">
    <location>
        <begin position="134"/>
        <end position="154"/>
    </location>
</feature>
<name>A0A088MF65_CHEQU</name>
<proteinExistence type="evidence at transcript level"/>
<evidence type="ECO:0000256" key="4">
    <source>
        <dbReference type="SAM" id="SignalP"/>
    </source>
</evidence>
<dbReference type="AlphaFoldDB" id="A0A088MF65"/>
<dbReference type="InterPro" id="IPR000618">
    <property type="entry name" value="Insect_cuticle"/>
</dbReference>
<dbReference type="PANTHER" id="PTHR10380">
    <property type="entry name" value="CUTICLE PROTEIN"/>
    <property type="match status" value="1"/>
</dbReference>
<sequence length="154" mass="16250">MKSIVMLALLAVAVADKRPLTTYGAPGPAPSHGHQGPQIAIIRDDRVHPDAQGLYSLNLETEDGIVRQESGGPGGSQQGSVSFTFPDGQVFDLKFVADAAGYQPQSSFLPVAPEFPHPIPQFVLDQIAFAAQEDAARARGEVRSPSPSYGAPSK</sequence>
<evidence type="ECO:0000256" key="3">
    <source>
        <dbReference type="SAM" id="MobiDB-lite"/>
    </source>
</evidence>
<dbReference type="InterPro" id="IPR050468">
    <property type="entry name" value="Cuticle_Struct_Prot"/>
</dbReference>
<gene>
    <name evidence="6" type="ORF">OTU49_003077</name>
</gene>
<protein>
    <submittedName>
        <fullName evidence="5">M15 protein</fullName>
    </submittedName>
</protein>
<dbReference type="GO" id="GO:0008010">
    <property type="term" value="F:structural constituent of chitin-based larval cuticle"/>
    <property type="evidence" value="ECO:0007669"/>
    <property type="project" value="TreeGrafter"/>
</dbReference>
<evidence type="ECO:0000313" key="7">
    <source>
        <dbReference type="Proteomes" id="UP001445076"/>
    </source>
</evidence>
<keyword evidence="7" id="KW-1185">Reference proteome</keyword>
<dbReference type="Pfam" id="PF00379">
    <property type="entry name" value="Chitin_bind_4"/>
    <property type="match status" value="1"/>
</dbReference>
<dbReference type="EMBL" id="JARKIK010000034">
    <property type="protein sequence ID" value="KAK8740172.1"/>
    <property type="molecule type" value="Genomic_DNA"/>
</dbReference>
<evidence type="ECO:0000313" key="5">
    <source>
        <dbReference type="EMBL" id="AIN36963.1"/>
    </source>
</evidence>
<dbReference type="OrthoDB" id="6345646at2759"/>
<dbReference type="Proteomes" id="UP001445076">
    <property type="component" value="Unassembled WGS sequence"/>
</dbReference>
<evidence type="ECO:0000256" key="1">
    <source>
        <dbReference type="ARBA" id="ARBA00022460"/>
    </source>
</evidence>
<organism evidence="5">
    <name type="scientific">Cherax quadricarinatus</name>
    <name type="common">Australian red claw crayfish</name>
    <dbReference type="NCBI Taxonomy" id="27406"/>
    <lineage>
        <taxon>Eukaryota</taxon>
        <taxon>Metazoa</taxon>
        <taxon>Ecdysozoa</taxon>
        <taxon>Arthropoda</taxon>
        <taxon>Crustacea</taxon>
        <taxon>Multicrustacea</taxon>
        <taxon>Malacostraca</taxon>
        <taxon>Eumalacostraca</taxon>
        <taxon>Eucarida</taxon>
        <taxon>Decapoda</taxon>
        <taxon>Pleocyemata</taxon>
        <taxon>Astacidea</taxon>
        <taxon>Parastacoidea</taxon>
        <taxon>Parastacidae</taxon>
        <taxon>Cherax</taxon>
    </lineage>
</organism>
<reference evidence="6 7" key="2">
    <citation type="journal article" date="2024" name="BMC Genomics">
        <title>Genome assembly of redclaw crayfish (Cherax quadricarinatus) provides insights into its immune adaptation and hypoxia tolerance.</title>
        <authorList>
            <person name="Liu Z."/>
            <person name="Zheng J."/>
            <person name="Li H."/>
            <person name="Fang K."/>
            <person name="Wang S."/>
            <person name="He J."/>
            <person name="Zhou D."/>
            <person name="Weng S."/>
            <person name="Chi M."/>
            <person name="Gu Z."/>
            <person name="He J."/>
            <person name="Li F."/>
            <person name="Wang M."/>
        </authorList>
    </citation>
    <scope>NUCLEOTIDE SEQUENCE [LARGE SCALE GENOMIC DNA]</scope>
    <source>
        <strain evidence="6">ZL_2023a</strain>
    </source>
</reference>
<dbReference type="EMBL" id="KF739426">
    <property type="protein sequence ID" value="AIN36963.1"/>
    <property type="molecule type" value="mRNA"/>
</dbReference>
<dbReference type="PANTHER" id="PTHR10380:SF173">
    <property type="entry name" value="CUTICULAR PROTEIN 47EF, ISOFORM C-RELATED"/>
    <property type="match status" value="1"/>
</dbReference>
<reference evidence="5" key="1">
    <citation type="submission" date="2013-10" db="EMBL/GenBank/DDBJ databases">
        <title>A multi-task protein from the crayfish molar tooth able to bind chitin, nucleate apatite and catalyze calcium carbonate precipitation.</title>
        <authorList>
            <person name="Tynyakov Samra J."/>
            <person name="Khalaila I."/>
            <person name="Sagi A."/>
        </authorList>
    </citation>
    <scope>NUCLEOTIDE SEQUENCE</scope>
    <source>
        <tissue evidence="5">Mandibular molar tooth</tissue>
    </source>
</reference>
<feature type="chain" id="PRO_5044540261" evidence="4">
    <location>
        <begin position="16"/>
        <end position="154"/>
    </location>
</feature>
<keyword evidence="4" id="KW-0732">Signal</keyword>
<accession>A0A088MF65</accession>
<keyword evidence="1 2" id="KW-0193">Cuticle</keyword>